<dbReference type="Proteomes" id="UP001341840">
    <property type="component" value="Unassembled WGS sequence"/>
</dbReference>
<proteinExistence type="predicted"/>
<keyword evidence="3" id="KW-1185">Reference proteome</keyword>
<accession>A0ABU6TRR2</accession>
<name>A0ABU6TRR2_9FABA</name>
<evidence type="ECO:0000313" key="2">
    <source>
        <dbReference type="EMBL" id="MED6151509.1"/>
    </source>
</evidence>
<feature type="region of interest" description="Disordered" evidence="1">
    <location>
        <begin position="1"/>
        <end position="34"/>
    </location>
</feature>
<organism evidence="2 3">
    <name type="scientific">Stylosanthes scabra</name>
    <dbReference type="NCBI Taxonomy" id="79078"/>
    <lineage>
        <taxon>Eukaryota</taxon>
        <taxon>Viridiplantae</taxon>
        <taxon>Streptophyta</taxon>
        <taxon>Embryophyta</taxon>
        <taxon>Tracheophyta</taxon>
        <taxon>Spermatophyta</taxon>
        <taxon>Magnoliopsida</taxon>
        <taxon>eudicotyledons</taxon>
        <taxon>Gunneridae</taxon>
        <taxon>Pentapetalae</taxon>
        <taxon>rosids</taxon>
        <taxon>fabids</taxon>
        <taxon>Fabales</taxon>
        <taxon>Fabaceae</taxon>
        <taxon>Papilionoideae</taxon>
        <taxon>50 kb inversion clade</taxon>
        <taxon>dalbergioids sensu lato</taxon>
        <taxon>Dalbergieae</taxon>
        <taxon>Pterocarpus clade</taxon>
        <taxon>Stylosanthes</taxon>
    </lineage>
</organism>
<evidence type="ECO:0000256" key="1">
    <source>
        <dbReference type="SAM" id="MobiDB-lite"/>
    </source>
</evidence>
<comment type="caution">
    <text evidence="2">The sequence shown here is derived from an EMBL/GenBank/DDBJ whole genome shotgun (WGS) entry which is preliminary data.</text>
</comment>
<sequence length="51" mass="5071">MTAPSPCQGVDPAWGNSPRPRLGHATAALAGGSPGVRKDFGHQVFGAVAGD</sequence>
<gene>
    <name evidence="2" type="ORF">PIB30_083166</name>
</gene>
<protein>
    <submittedName>
        <fullName evidence="2">Uncharacterized protein</fullName>
    </submittedName>
</protein>
<evidence type="ECO:0000313" key="3">
    <source>
        <dbReference type="Proteomes" id="UP001341840"/>
    </source>
</evidence>
<reference evidence="2 3" key="1">
    <citation type="journal article" date="2023" name="Plants (Basel)">
        <title>Bridging the Gap: Combining Genomics and Transcriptomics Approaches to Understand Stylosanthes scabra, an Orphan Legume from the Brazilian Caatinga.</title>
        <authorList>
            <person name="Ferreira-Neto J.R.C."/>
            <person name="da Silva M.D."/>
            <person name="Binneck E."/>
            <person name="de Melo N.F."/>
            <person name="da Silva R.H."/>
            <person name="de Melo A.L.T.M."/>
            <person name="Pandolfi V."/>
            <person name="Bustamante F.O."/>
            <person name="Brasileiro-Vidal A.C."/>
            <person name="Benko-Iseppon A.M."/>
        </authorList>
    </citation>
    <scope>NUCLEOTIDE SEQUENCE [LARGE SCALE GENOMIC DNA]</scope>
    <source>
        <tissue evidence="2">Leaves</tissue>
    </source>
</reference>
<dbReference type="EMBL" id="JASCZI010091926">
    <property type="protein sequence ID" value="MED6151509.1"/>
    <property type="molecule type" value="Genomic_DNA"/>
</dbReference>